<evidence type="ECO:0000313" key="3">
    <source>
        <dbReference type="Proteomes" id="UP000448199"/>
    </source>
</evidence>
<accession>A0A844XTQ8</accession>
<feature type="compositionally biased region" description="Pro residues" evidence="1">
    <location>
        <begin position="1"/>
        <end position="10"/>
    </location>
</feature>
<protein>
    <submittedName>
        <fullName evidence="2">Uncharacterized protein</fullName>
    </submittedName>
</protein>
<feature type="region of interest" description="Disordered" evidence="1">
    <location>
        <begin position="1"/>
        <end position="21"/>
    </location>
</feature>
<name>A0A844XTQ8_9SPHN</name>
<dbReference type="AlphaFoldDB" id="A0A844XTQ8"/>
<evidence type="ECO:0000313" key="2">
    <source>
        <dbReference type="EMBL" id="MXO48523.1"/>
    </source>
</evidence>
<dbReference type="EMBL" id="WTYC01000004">
    <property type="protein sequence ID" value="MXO48523.1"/>
    <property type="molecule type" value="Genomic_DNA"/>
</dbReference>
<evidence type="ECO:0000256" key="1">
    <source>
        <dbReference type="SAM" id="MobiDB-lite"/>
    </source>
</evidence>
<keyword evidence="3" id="KW-1185">Reference proteome</keyword>
<gene>
    <name evidence="2" type="ORF">GRI69_09660</name>
</gene>
<sequence length="314" mass="33318">MSIIPAPGPRPTVAKLTTPLGRNPTSYEPEYTVKSDRVIFSTSLDRVFDSWNLHVYNHGQIWLEQDLPHAFLIAGGITRLTNTGSIYLHGGSQVQLGREMDYLHNTGSIIVTSNKGWARGVENYGNTFIDNSGILAVQSLVDDGQPYFGGNATAIDVGGLELRNRVGGQILAEAPELAIAVYASQSANPTPGVPMVVNWGLIEANSTGPDGASFGVYLVNRGYGITPINNGGTIRAEFAIYGVSDNGDVPNPSFTINNLSSGIIDGLIWLDYGNDKVTNDGKVIGSVFMEDGDDTYSGSGSVSGVVHMGFGNDS</sequence>
<proteinExistence type="predicted"/>
<reference evidence="2 3" key="1">
    <citation type="submission" date="2019-12" db="EMBL/GenBank/DDBJ databases">
        <title>Genomic-based taxomic classification of the family Erythrobacteraceae.</title>
        <authorList>
            <person name="Xu L."/>
        </authorList>
    </citation>
    <scope>NUCLEOTIDE SEQUENCE [LARGE SCALE GENOMIC DNA]</scope>
    <source>
        <strain evidence="2 3">DSM 17792</strain>
    </source>
</reference>
<dbReference type="Proteomes" id="UP000448199">
    <property type="component" value="Unassembled WGS sequence"/>
</dbReference>
<comment type="caution">
    <text evidence="2">The sequence shown here is derived from an EMBL/GenBank/DDBJ whole genome shotgun (WGS) entry which is preliminary data.</text>
</comment>
<organism evidence="2 3">
    <name type="scientific">Qipengyuania vulgaris</name>
    <dbReference type="NCBI Taxonomy" id="291985"/>
    <lineage>
        <taxon>Bacteria</taxon>
        <taxon>Pseudomonadati</taxon>
        <taxon>Pseudomonadota</taxon>
        <taxon>Alphaproteobacteria</taxon>
        <taxon>Sphingomonadales</taxon>
        <taxon>Erythrobacteraceae</taxon>
        <taxon>Qipengyuania</taxon>
    </lineage>
</organism>
<dbReference type="RefSeq" id="WP_160728073.1">
    <property type="nucleotide sequence ID" value="NZ_WTYC01000004.1"/>
</dbReference>
<dbReference type="OrthoDB" id="7176850at2"/>